<dbReference type="AlphaFoldDB" id="A0AAV1CY35"/>
<feature type="compositionally biased region" description="Basic and acidic residues" evidence="1">
    <location>
        <begin position="428"/>
        <end position="437"/>
    </location>
</feature>
<protein>
    <submittedName>
        <fullName evidence="2">OLC1v1037008C1</fullName>
    </submittedName>
</protein>
<gene>
    <name evidence="2" type="ORF">OLC1_LOCUS9993</name>
</gene>
<evidence type="ECO:0000256" key="1">
    <source>
        <dbReference type="SAM" id="MobiDB-lite"/>
    </source>
</evidence>
<dbReference type="EMBL" id="OX459120">
    <property type="protein sequence ID" value="CAI9100083.1"/>
    <property type="molecule type" value="Genomic_DNA"/>
</dbReference>
<evidence type="ECO:0000313" key="3">
    <source>
        <dbReference type="Proteomes" id="UP001161247"/>
    </source>
</evidence>
<organism evidence="2 3">
    <name type="scientific">Oldenlandia corymbosa var. corymbosa</name>
    <dbReference type="NCBI Taxonomy" id="529605"/>
    <lineage>
        <taxon>Eukaryota</taxon>
        <taxon>Viridiplantae</taxon>
        <taxon>Streptophyta</taxon>
        <taxon>Embryophyta</taxon>
        <taxon>Tracheophyta</taxon>
        <taxon>Spermatophyta</taxon>
        <taxon>Magnoliopsida</taxon>
        <taxon>eudicotyledons</taxon>
        <taxon>Gunneridae</taxon>
        <taxon>Pentapetalae</taxon>
        <taxon>asterids</taxon>
        <taxon>lamiids</taxon>
        <taxon>Gentianales</taxon>
        <taxon>Rubiaceae</taxon>
        <taxon>Rubioideae</taxon>
        <taxon>Spermacoceae</taxon>
        <taxon>Hedyotis-Oldenlandia complex</taxon>
        <taxon>Oldenlandia</taxon>
    </lineage>
</organism>
<feature type="region of interest" description="Disordered" evidence="1">
    <location>
        <begin position="161"/>
        <end position="182"/>
    </location>
</feature>
<dbReference type="Proteomes" id="UP001161247">
    <property type="component" value="Chromosome 3"/>
</dbReference>
<accession>A0AAV1CY35</accession>
<proteinExistence type="predicted"/>
<evidence type="ECO:0000313" key="2">
    <source>
        <dbReference type="EMBL" id="CAI9100083.1"/>
    </source>
</evidence>
<feature type="region of interest" description="Disordered" evidence="1">
    <location>
        <begin position="412"/>
        <end position="437"/>
    </location>
</feature>
<sequence length="437" mass="47683">MGSLASPSSSLANLASFFHQIITEVSKIEPNLSRYAPNSYLNNNNSRFYQTDHHHISSSPSSSSTLTKKLKSQKDFSLAPPILNSFDVLPTMANNPSSSRIYGNYPHLANNNNENPAIQGNINSLGKLRHDYHNPIHNQSPTPKPIENIYNISKSVRANRSMASSLSSREGSHRDDKVPTDKANSLWSTATNAASCIVNSSDSTAADTTTAATSCAVNSTVTRSTSCTLVCHRSPKYNVIFLIGSMDRFLLISALENWSRHYGTQLSMKDLTGKGIAGNLGSSIFLVQGQSIQSIPRITSPIVSTARSVMSDDEISIISTQEGKWENQDGGINQMTSFLEMGRVEQPAKVLFQFDEELNPIIYHGPVQVDCHNKDLQISPSMIPSSSFGPGLTNCQSATSIRNSTIEVDVEKNKNEEEVGGSQGSTKPNEERTKMHL</sequence>
<feature type="compositionally biased region" description="Basic and acidic residues" evidence="1">
    <location>
        <begin position="170"/>
        <end position="180"/>
    </location>
</feature>
<reference evidence="2" key="1">
    <citation type="submission" date="2023-03" db="EMBL/GenBank/DDBJ databases">
        <authorList>
            <person name="Julca I."/>
        </authorList>
    </citation>
    <scope>NUCLEOTIDE SEQUENCE</scope>
</reference>
<keyword evidence="3" id="KW-1185">Reference proteome</keyword>
<name>A0AAV1CY35_OLDCO</name>